<organism evidence="3 4">
    <name type="scientific">Marivirga sericea</name>
    <dbReference type="NCBI Taxonomy" id="1028"/>
    <lineage>
        <taxon>Bacteria</taxon>
        <taxon>Pseudomonadati</taxon>
        <taxon>Bacteroidota</taxon>
        <taxon>Cytophagia</taxon>
        <taxon>Cytophagales</taxon>
        <taxon>Marivirgaceae</taxon>
        <taxon>Marivirga</taxon>
    </lineage>
</organism>
<dbReference type="InterPro" id="IPR002491">
    <property type="entry name" value="ABC_transptr_periplasmic_BD"/>
</dbReference>
<name>A0A1X7K2U3_9BACT</name>
<keyword evidence="4" id="KW-1185">Reference proteome</keyword>
<dbReference type="Gene3D" id="3.40.50.1980">
    <property type="entry name" value="Nitrogenase molybdenum iron protein domain"/>
    <property type="match status" value="2"/>
</dbReference>
<gene>
    <name evidence="3" type="ORF">SAMN05661096_02322</name>
</gene>
<accession>A0A1X7K2U3</accession>
<keyword evidence="1" id="KW-0732">Signal</keyword>
<dbReference type="OrthoDB" id="9816357at2"/>
<reference evidence="4" key="1">
    <citation type="submission" date="2017-04" db="EMBL/GenBank/DDBJ databases">
        <authorList>
            <person name="Varghese N."/>
            <person name="Submissions S."/>
        </authorList>
    </citation>
    <scope>NUCLEOTIDE SEQUENCE [LARGE SCALE GENOMIC DNA]</scope>
    <source>
        <strain evidence="4">DSM 4125</strain>
    </source>
</reference>
<dbReference type="RefSeq" id="WP_085517315.1">
    <property type="nucleotide sequence ID" value="NZ_FXAW01000004.1"/>
</dbReference>
<protein>
    <submittedName>
        <fullName evidence="3">ABC-type Fe3+-hydroxamate transport system, substrate-binding protein</fullName>
    </submittedName>
</protein>
<evidence type="ECO:0000313" key="4">
    <source>
        <dbReference type="Proteomes" id="UP000193804"/>
    </source>
</evidence>
<dbReference type="PANTHER" id="PTHR30535:SF35">
    <property type="entry name" value="PERIPLASMIC BINDING PROTEIN"/>
    <property type="match status" value="1"/>
</dbReference>
<dbReference type="PANTHER" id="PTHR30535">
    <property type="entry name" value="VITAMIN B12-BINDING PROTEIN"/>
    <property type="match status" value="1"/>
</dbReference>
<proteinExistence type="predicted"/>
<feature type="domain" description="Fe/B12 periplasmic-binding" evidence="2">
    <location>
        <begin position="20"/>
        <end position="262"/>
    </location>
</feature>
<dbReference type="Proteomes" id="UP000193804">
    <property type="component" value="Unassembled WGS sequence"/>
</dbReference>
<dbReference type="SUPFAM" id="SSF53807">
    <property type="entry name" value="Helical backbone' metal receptor"/>
    <property type="match status" value="1"/>
</dbReference>
<evidence type="ECO:0000313" key="3">
    <source>
        <dbReference type="EMBL" id="SMG35255.1"/>
    </source>
</evidence>
<evidence type="ECO:0000259" key="2">
    <source>
        <dbReference type="PROSITE" id="PS50983"/>
    </source>
</evidence>
<dbReference type="Pfam" id="PF01497">
    <property type="entry name" value="Peripla_BP_2"/>
    <property type="match status" value="1"/>
</dbReference>
<dbReference type="NCBIfam" id="NF038402">
    <property type="entry name" value="TroA_like"/>
    <property type="match status" value="1"/>
</dbReference>
<dbReference type="InterPro" id="IPR054828">
    <property type="entry name" value="Vit_B12_bind_prot"/>
</dbReference>
<dbReference type="STRING" id="1028.SAMN05661096_02322"/>
<evidence type="ECO:0000256" key="1">
    <source>
        <dbReference type="ARBA" id="ARBA00022729"/>
    </source>
</evidence>
<dbReference type="PROSITE" id="PS50983">
    <property type="entry name" value="FE_B12_PBP"/>
    <property type="match status" value="1"/>
</dbReference>
<sequence length="262" mass="29839">MNSLTDQIGNSLNLHAAPKRIICLVPSITEYLFDLGLGERVIGITKFCVHPQEWLKEKEIVGGTKQQHIEKIKNLEPDLIIASKEENVKAYIEKLAKICSVYVSDVSDLDSALEMMKDIGKLVVERDKADKLAVDIKEQFNDLEKPSETIDVAYCIWKKPWMWAGVDTFISNMLSSCGLKNVIQKERYPAIEMNEIVDSQPEFILLSSEPFPFQDQHIKELKAGFPKSTFIIVDGEMFSWYGSRMLKAPSYFNSLLNQLKSK</sequence>
<dbReference type="AlphaFoldDB" id="A0A1X7K2U3"/>
<dbReference type="InterPro" id="IPR050902">
    <property type="entry name" value="ABC_Transporter_SBP"/>
</dbReference>
<dbReference type="EMBL" id="FXAW01000004">
    <property type="protein sequence ID" value="SMG35255.1"/>
    <property type="molecule type" value="Genomic_DNA"/>
</dbReference>